<dbReference type="CDD" id="cd06218">
    <property type="entry name" value="DHOD_e_trans"/>
    <property type="match status" value="1"/>
</dbReference>
<dbReference type="PATRIC" id="fig|106634.4.peg.2586"/>
<evidence type="ECO:0000256" key="1">
    <source>
        <dbReference type="ARBA" id="ARBA00006422"/>
    </source>
</evidence>
<dbReference type="GO" id="GO:0006221">
    <property type="term" value="P:pyrimidine nucleotide biosynthetic process"/>
    <property type="evidence" value="ECO:0007669"/>
    <property type="project" value="InterPro"/>
</dbReference>
<evidence type="ECO:0000259" key="13">
    <source>
        <dbReference type="PROSITE" id="PS51384"/>
    </source>
</evidence>
<feature type="domain" description="FAD-binding FR-type" evidence="13">
    <location>
        <begin position="15"/>
        <end position="113"/>
    </location>
</feature>
<dbReference type="PANTHER" id="PTHR43513:SF3">
    <property type="entry name" value="DIHYDROOROTATE DEHYDROGENASE B (NAD(+)), ELECTRON TRANSFER SUBUNIT-RELATED"/>
    <property type="match status" value="1"/>
</dbReference>
<evidence type="ECO:0000256" key="3">
    <source>
        <dbReference type="ARBA" id="ARBA00022630"/>
    </source>
</evidence>
<sequence length="302" mass="32433">MSPTHTADRKHRGTIFQEEGRILDHHDAGADQWILRVLAPECARAAQPGQFAHLQCAPRLLMRRPLSIQRVDRGAGWVEFLYKVVGDGTRALSQQAKGDTLSVLGPIGQPFRLNPERPRRLLLGGGVGIPPMIFLAHRLHLQGEAGKTHAVLGSEVPFPFHARPSEILWPGLPDGAIATLPLLEDWGVACRLTSKAGLPGAYDGFVTDLGRAWLAGLAPEERAQVEIFACGPHPMLAACAELAAEFDLPCQVSLEEFMACAVGGCAGCTVPVRTPNGVAMKRVCVDGPVFAAEDVFPEPSRA</sequence>
<keyword evidence="5 12" id="KW-0479">Metal-binding</keyword>
<protein>
    <submittedName>
        <fullName evidence="14">Oxidoreductase</fullName>
    </submittedName>
</protein>
<evidence type="ECO:0000256" key="4">
    <source>
        <dbReference type="ARBA" id="ARBA00022714"/>
    </source>
</evidence>
<organism evidence="14 15">
    <name type="scientific">Thioalkalivibrio versutus</name>
    <dbReference type="NCBI Taxonomy" id="106634"/>
    <lineage>
        <taxon>Bacteria</taxon>
        <taxon>Pseudomonadati</taxon>
        <taxon>Pseudomonadota</taxon>
        <taxon>Gammaproteobacteria</taxon>
        <taxon>Chromatiales</taxon>
        <taxon>Ectothiorhodospiraceae</taxon>
        <taxon>Thioalkalivibrio</taxon>
    </lineage>
</organism>
<keyword evidence="3 11" id="KW-0285">Flavoprotein</keyword>
<gene>
    <name evidence="14" type="ORF">TVD_12690</name>
</gene>
<dbReference type="GO" id="GO:0046872">
    <property type="term" value="F:metal ion binding"/>
    <property type="evidence" value="ECO:0007669"/>
    <property type="project" value="UniProtKB-KW"/>
</dbReference>
<evidence type="ECO:0000256" key="2">
    <source>
        <dbReference type="ARBA" id="ARBA00022448"/>
    </source>
</evidence>
<evidence type="ECO:0000313" key="15">
    <source>
        <dbReference type="Proteomes" id="UP000064201"/>
    </source>
</evidence>
<comment type="cofactor">
    <cofactor evidence="12">
        <name>[2Fe-2S] cluster</name>
        <dbReference type="ChEBI" id="CHEBI:190135"/>
    </cofactor>
    <text evidence="12">Binds 1 [2Fe-2S] cluster per subunit.</text>
</comment>
<evidence type="ECO:0000313" key="14">
    <source>
        <dbReference type="EMBL" id="AKJ96161.1"/>
    </source>
</evidence>
<dbReference type="EMBL" id="CP011367">
    <property type="protein sequence ID" value="AKJ96161.1"/>
    <property type="molecule type" value="Genomic_DNA"/>
</dbReference>
<keyword evidence="7" id="KW-0249">Electron transport</keyword>
<evidence type="ECO:0000256" key="6">
    <source>
        <dbReference type="ARBA" id="ARBA00022827"/>
    </source>
</evidence>
<comment type="cofactor">
    <cofactor evidence="10">
        <name>[2Fe-2S] cluster</name>
        <dbReference type="ChEBI" id="CHEBI:190135"/>
    </cofactor>
</comment>
<dbReference type="GO" id="GO:0050660">
    <property type="term" value="F:flavin adenine dinucleotide binding"/>
    <property type="evidence" value="ECO:0007669"/>
    <property type="project" value="InterPro"/>
</dbReference>
<keyword evidence="8 12" id="KW-0408">Iron</keyword>
<comment type="similarity">
    <text evidence="1">Belongs to the PyrK family.</text>
</comment>
<dbReference type="InterPro" id="IPR012165">
    <property type="entry name" value="Cyt_c3_hydrogenase_gsu"/>
</dbReference>
<dbReference type="GO" id="GO:0016491">
    <property type="term" value="F:oxidoreductase activity"/>
    <property type="evidence" value="ECO:0007669"/>
    <property type="project" value="InterPro"/>
</dbReference>
<dbReference type="InterPro" id="IPR019480">
    <property type="entry name" value="Dihydroorotate_DH_Fe-S-bd"/>
</dbReference>
<feature type="binding site" evidence="12">
    <location>
        <position position="265"/>
    </location>
    <ligand>
        <name>[2Fe-2S] cluster</name>
        <dbReference type="ChEBI" id="CHEBI:190135"/>
    </ligand>
</feature>
<keyword evidence="15" id="KW-1185">Reference proteome</keyword>
<evidence type="ECO:0000256" key="11">
    <source>
        <dbReference type="PIRSR" id="PIRSR006816-1"/>
    </source>
</evidence>
<dbReference type="Gene3D" id="2.10.240.10">
    <property type="entry name" value="Dihydroorotate dehydrogenase, electron transfer subunit"/>
    <property type="match status" value="1"/>
</dbReference>
<keyword evidence="6 11" id="KW-0274">FAD</keyword>
<dbReference type="Gene3D" id="3.40.50.80">
    <property type="entry name" value="Nucleotide-binding domain of ferredoxin-NADP reductase (FNR) module"/>
    <property type="match status" value="1"/>
</dbReference>
<reference evidence="14 15" key="1">
    <citation type="submission" date="2015-04" db="EMBL/GenBank/DDBJ databases">
        <title>Complete Sequence for the Genome of the Thioalkalivibrio versutus D301.</title>
        <authorList>
            <person name="Mu T."/>
            <person name="Zhou J."/>
            <person name="Xu X."/>
        </authorList>
    </citation>
    <scope>NUCLEOTIDE SEQUENCE [LARGE SCALE GENOMIC DNA]</scope>
    <source>
        <strain evidence="14 15">D301</strain>
    </source>
</reference>
<dbReference type="InterPro" id="IPR017938">
    <property type="entry name" value="Riboflavin_synthase-like_b-brl"/>
</dbReference>
<dbReference type="Proteomes" id="UP000064201">
    <property type="component" value="Chromosome"/>
</dbReference>
<feature type="binding site" evidence="12">
    <location>
        <position position="268"/>
    </location>
    <ligand>
        <name>[2Fe-2S] cluster</name>
        <dbReference type="ChEBI" id="CHEBI:190135"/>
    </ligand>
</feature>
<dbReference type="SUPFAM" id="SSF52343">
    <property type="entry name" value="Ferredoxin reductase-like, C-terminal NADP-linked domain"/>
    <property type="match status" value="1"/>
</dbReference>
<proteinExistence type="inferred from homology"/>
<dbReference type="AlphaFoldDB" id="A0A0G3GBI0"/>
<dbReference type="Pfam" id="PF10418">
    <property type="entry name" value="DHODB_Fe-S_bind"/>
    <property type="match status" value="1"/>
</dbReference>
<dbReference type="STRING" id="106634.TVD_12690"/>
<name>A0A0G3GBI0_9GAMM</name>
<keyword evidence="2" id="KW-0813">Transport</keyword>
<dbReference type="KEGG" id="tvr:TVD_12690"/>
<dbReference type="PIRSF" id="PIRSF006816">
    <property type="entry name" value="Cyc3_hyd_g"/>
    <property type="match status" value="1"/>
</dbReference>
<evidence type="ECO:0000256" key="7">
    <source>
        <dbReference type="ARBA" id="ARBA00022982"/>
    </source>
</evidence>
<evidence type="ECO:0000256" key="12">
    <source>
        <dbReference type="PIRSR" id="PIRSR006816-2"/>
    </source>
</evidence>
<dbReference type="OrthoDB" id="9796486at2"/>
<evidence type="ECO:0000256" key="9">
    <source>
        <dbReference type="ARBA" id="ARBA00023014"/>
    </source>
</evidence>
<accession>A0A0G3GBI0</accession>
<evidence type="ECO:0000256" key="10">
    <source>
        <dbReference type="ARBA" id="ARBA00034078"/>
    </source>
</evidence>
<keyword evidence="4 12" id="KW-0001">2Fe-2S</keyword>
<feature type="binding site" evidence="12">
    <location>
        <position position="284"/>
    </location>
    <ligand>
        <name>[2Fe-2S] cluster</name>
        <dbReference type="ChEBI" id="CHEBI:190135"/>
    </ligand>
</feature>
<dbReference type="InterPro" id="IPR037117">
    <property type="entry name" value="Dihydroorotate_DH_ele_sf"/>
</dbReference>
<comment type="cofactor">
    <cofactor evidence="11">
        <name>FAD</name>
        <dbReference type="ChEBI" id="CHEBI:57692"/>
    </cofactor>
    <text evidence="11">Binds 1 FAD per subunit.</text>
</comment>
<dbReference type="InterPro" id="IPR017927">
    <property type="entry name" value="FAD-bd_FR_type"/>
</dbReference>
<keyword evidence="9 12" id="KW-0411">Iron-sulfur</keyword>
<feature type="binding site" evidence="11">
    <location>
        <begin position="88"/>
        <end position="89"/>
    </location>
    <ligand>
        <name>FAD</name>
        <dbReference type="ChEBI" id="CHEBI:57692"/>
    </ligand>
</feature>
<dbReference type="RefSeq" id="WP_047251746.1">
    <property type="nucleotide sequence ID" value="NZ_CP011367.1"/>
</dbReference>
<dbReference type="InterPro" id="IPR050353">
    <property type="entry name" value="PyrK_electron_transfer"/>
</dbReference>
<evidence type="ECO:0000256" key="8">
    <source>
        <dbReference type="ARBA" id="ARBA00023004"/>
    </source>
</evidence>
<dbReference type="PANTHER" id="PTHR43513">
    <property type="entry name" value="DIHYDROOROTATE DEHYDROGENASE B (NAD(+)), ELECTRON TRANSFER SUBUNIT"/>
    <property type="match status" value="1"/>
</dbReference>
<feature type="binding site" evidence="11">
    <location>
        <begin position="64"/>
        <end position="67"/>
    </location>
    <ligand>
        <name>FAD</name>
        <dbReference type="ChEBI" id="CHEBI:57692"/>
    </ligand>
</feature>
<evidence type="ECO:0000256" key="5">
    <source>
        <dbReference type="ARBA" id="ARBA00022723"/>
    </source>
</evidence>
<dbReference type="Gene3D" id="2.40.30.10">
    <property type="entry name" value="Translation factors"/>
    <property type="match status" value="1"/>
</dbReference>
<dbReference type="InterPro" id="IPR039261">
    <property type="entry name" value="FNR_nucleotide-bd"/>
</dbReference>
<dbReference type="SUPFAM" id="SSF63380">
    <property type="entry name" value="Riboflavin synthase domain-like"/>
    <property type="match status" value="1"/>
</dbReference>
<feature type="binding site" evidence="12">
    <location>
        <position position="260"/>
    </location>
    <ligand>
        <name>[2Fe-2S] cluster</name>
        <dbReference type="ChEBI" id="CHEBI:190135"/>
    </ligand>
</feature>
<dbReference type="PROSITE" id="PS51384">
    <property type="entry name" value="FAD_FR"/>
    <property type="match status" value="1"/>
</dbReference>
<dbReference type="GO" id="GO:0051537">
    <property type="term" value="F:2 iron, 2 sulfur cluster binding"/>
    <property type="evidence" value="ECO:0007669"/>
    <property type="project" value="UniProtKB-KW"/>
</dbReference>